<reference evidence="2" key="1">
    <citation type="submission" date="2017-02" db="EMBL/GenBank/DDBJ databases">
        <authorList>
            <person name="Varghese N."/>
            <person name="Submissions S."/>
        </authorList>
    </citation>
    <scope>NUCLEOTIDE SEQUENCE [LARGE SCALE GENOMIC DNA]</scope>
    <source>
        <strain evidence="2">DSM 22270</strain>
    </source>
</reference>
<dbReference type="STRING" id="651661.SAMN05660293_03449"/>
<gene>
    <name evidence="1" type="ORF">SAMN05660293_03449</name>
</gene>
<dbReference type="Proteomes" id="UP000190897">
    <property type="component" value="Unassembled WGS sequence"/>
</dbReference>
<evidence type="ECO:0000313" key="2">
    <source>
        <dbReference type="Proteomes" id="UP000190897"/>
    </source>
</evidence>
<evidence type="ECO:0000313" key="1">
    <source>
        <dbReference type="EMBL" id="SKB99915.1"/>
    </source>
</evidence>
<name>A0A1T5FUS0_9BACT</name>
<dbReference type="EMBL" id="FUZA01000004">
    <property type="protein sequence ID" value="SKB99915.1"/>
    <property type="molecule type" value="Genomic_DNA"/>
</dbReference>
<dbReference type="OrthoDB" id="798395at2"/>
<dbReference type="AlphaFoldDB" id="A0A1T5FUS0"/>
<proteinExistence type="predicted"/>
<sequence length="83" mass="9523">MTTIKIEIEQDNDVSLLTRVLTDLGFKFILENEELESGELSEREMIGINAGLKDVREGRVFSQKYAQSRIEDKISQLRVKYGS</sequence>
<accession>A0A1T5FUS0</accession>
<keyword evidence="2" id="KW-1185">Reference proteome</keyword>
<organism evidence="1 2">
    <name type="scientific">Dyadobacter psychrophilus</name>
    <dbReference type="NCBI Taxonomy" id="651661"/>
    <lineage>
        <taxon>Bacteria</taxon>
        <taxon>Pseudomonadati</taxon>
        <taxon>Bacteroidota</taxon>
        <taxon>Cytophagia</taxon>
        <taxon>Cytophagales</taxon>
        <taxon>Spirosomataceae</taxon>
        <taxon>Dyadobacter</taxon>
    </lineage>
</organism>
<protein>
    <submittedName>
        <fullName evidence="1">Uncharacterized protein</fullName>
    </submittedName>
</protein>
<dbReference type="RefSeq" id="WP_082215961.1">
    <property type="nucleotide sequence ID" value="NZ_FUZA01000004.1"/>
</dbReference>